<feature type="region of interest" description="Disordered" evidence="5">
    <location>
        <begin position="171"/>
        <end position="208"/>
    </location>
</feature>
<dbReference type="Gene3D" id="1.10.1740.10">
    <property type="match status" value="1"/>
</dbReference>
<reference evidence="8 9" key="1">
    <citation type="submission" date="2019-01" db="EMBL/GenBank/DDBJ databases">
        <title>Lacunisphaera sp. strain TWA-58.</title>
        <authorList>
            <person name="Chen W.-M."/>
        </authorList>
    </citation>
    <scope>NUCLEOTIDE SEQUENCE [LARGE SCALE GENOMIC DNA]</scope>
    <source>
        <strain evidence="8 9">TWA-58</strain>
    </source>
</reference>
<proteinExistence type="inferred from homology"/>
<dbReference type="PANTHER" id="PTHR43133:SF63">
    <property type="entry name" value="RNA POLYMERASE SIGMA FACTOR FECI-RELATED"/>
    <property type="match status" value="1"/>
</dbReference>
<keyword evidence="2" id="KW-0805">Transcription regulation</keyword>
<name>A0A4Q1C8W4_9BACT</name>
<dbReference type="InterPro" id="IPR013249">
    <property type="entry name" value="RNA_pol_sigma70_r4_t2"/>
</dbReference>
<dbReference type="PANTHER" id="PTHR43133">
    <property type="entry name" value="RNA POLYMERASE ECF-TYPE SIGMA FACTO"/>
    <property type="match status" value="1"/>
</dbReference>
<evidence type="ECO:0000256" key="2">
    <source>
        <dbReference type="ARBA" id="ARBA00023015"/>
    </source>
</evidence>
<dbReference type="SUPFAM" id="SSF88946">
    <property type="entry name" value="Sigma2 domain of RNA polymerase sigma factors"/>
    <property type="match status" value="1"/>
</dbReference>
<gene>
    <name evidence="8" type="ORF">ESB00_05075</name>
</gene>
<dbReference type="InterPro" id="IPR014284">
    <property type="entry name" value="RNA_pol_sigma-70_dom"/>
</dbReference>
<dbReference type="Proteomes" id="UP000290218">
    <property type="component" value="Unassembled WGS sequence"/>
</dbReference>
<dbReference type="GO" id="GO:0003677">
    <property type="term" value="F:DNA binding"/>
    <property type="evidence" value="ECO:0007669"/>
    <property type="project" value="InterPro"/>
</dbReference>
<comment type="caution">
    <text evidence="8">The sequence shown here is derived from an EMBL/GenBank/DDBJ whole genome shotgun (WGS) entry which is preliminary data.</text>
</comment>
<comment type="similarity">
    <text evidence="1">Belongs to the sigma-70 factor family. ECF subfamily.</text>
</comment>
<evidence type="ECO:0000259" key="7">
    <source>
        <dbReference type="Pfam" id="PF08281"/>
    </source>
</evidence>
<evidence type="ECO:0000256" key="1">
    <source>
        <dbReference type="ARBA" id="ARBA00010641"/>
    </source>
</evidence>
<dbReference type="RefSeq" id="WP_129046636.1">
    <property type="nucleotide sequence ID" value="NZ_SDHX01000001.1"/>
</dbReference>
<evidence type="ECO:0000259" key="6">
    <source>
        <dbReference type="Pfam" id="PF04542"/>
    </source>
</evidence>
<keyword evidence="4" id="KW-0804">Transcription</keyword>
<dbReference type="OrthoDB" id="9797134at2"/>
<dbReference type="GO" id="GO:0016987">
    <property type="term" value="F:sigma factor activity"/>
    <property type="evidence" value="ECO:0007669"/>
    <property type="project" value="UniProtKB-KW"/>
</dbReference>
<feature type="compositionally biased region" description="Low complexity" evidence="5">
    <location>
        <begin position="183"/>
        <end position="208"/>
    </location>
</feature>
<evidence type="ECO:0000256" key="5">
    <source>
        <dbReference type="SAM" id="MobiDB-lite"/>
    </source>
</evidence>
<dbReference type="AlphaFoldDB" id="A0A4Q1C8W4"/>
<keyword evidence="3" id="KW-0731">Sigma factor</keyword>
<dbReference type="InterPro" id="IPR036388">
    <property type="entry name" value="WH-like_DNA-bd_sf"/>
</dbReference>
<dbReference type="InterPro" id="IPR007627">
    <property type="entry name" value="RNA_pol_sigma70_r2"/>
</dbReference>
<protein>
    <submittedName>
        <fullName evidence="8">Sigma-70 family RNA polymerase sigma factor</fullName>
    </submittedName>
</protein>
<dbReference type="CDD" id="cd06171">
    <property type="entry name" value="Sigma70_r4"/>
    <property type="match status" value="1"/>
</dbReference>
<dbReference type="EMBL" id="SDHX01000001">
    <property type="protein sequence ID" value="RXK55272.1"/>
    <property type="molecule type" value="Genomic_DNA"/>
</dbReference>
<feature type="domain" description="RNA polymerase sigma factor 70 region 4 type 2" evidence="7">
    <location>
        <begin position="111"/>
        <end position="163"/>
    </location>
</feature>
<dbReference type="InterPro" id="IPR013324">
    <property type="entry name" value="RNA_pol_sigma_r3/r4-like"/>
</dbReference>
<dbReference type="NCBIfam" id="TIGR02937">
    <property type="entry name" value="sigma70-ECF"/>
    <property type="match status" value="1"/>
</dbReference>
<keyword evidence="9" id="KW-1185">Reference proteome</keyword>
<dbReference type="Pfam" id="PF04542">
    <property type="entry name" value="Sigma70_r2"/>
    <property type="match status" value="1"/>
</dbReference>
<organism evidence="8 9">
    <name type="scientific">Oleiharenicola lentus</name>
    <dbReference type="NCBI Taxonomy" id="2508720"/>
    <lineage>
        <taxon>Bacteria</taxon>
        <taxon>Pseudomonadati</taxon>
        <taxon>Verrucomicrobiota</taxon>
        <taxon>Opitutia</taxon>
        <taxon>Opitutales</taxon>
        <taxon>Opitutaceae</taxon>
        <taxon>Oleiharenicola</taxon>
    </lineage>
</organism>
<evidence type="ECO:0000313" key="9">
    <source>
        <dbReference type="Proteomes" id="UP000290218"/>
    </source>
</evidence>
<evidence type="ECO:0000256" key="3">
    <source>
        <dbReference type="ARBA" id="ARBA00023082"/>
    </source>
</evidence>
<evidence type="ECO:0000313" key="8">
    <source>
        <dbReference type="EMBL" id="RXK55272.1"/>
    </source>
</evidence>
<dbReference type="Gene3D" id="1.10.10.10">
    <property type="entry name" value="Winged helix-like DNA-binding domain superfamily/Winged helix DNA-binding domain"/>
    <property type="match status" value="1"/>
</dbReference>
<dbReference type="InterPro" id="IPR039425">
    <property type="entry name" value="RNA_pol_sigma-70-like"/>
</dbReference>
<evidence type="ECO:0000256" key="4">
    <source>
        <dbReference type="ARBA" id="ARBA00023163"/>
    </source>
</evidence>
<dbReference type="GO" id="GO:0006352">
    <property type="term" value="P:DNA-templated transcription initiation"/>
    <property type="evidence" value="ECO:0007669"/>
    <property type="project" value="InterPro"/>
</dbReference>
<feature type="domain" description="RNA polymerase sigma-70 region 2" evidence="6">
    <location>
        <begin position="14"/>
        <end position="79"/>
    </location>
</feature>
<dbReference type="Pfam" id="PF08281">
    <property type="entry name" value="Sigma70_r4_2"/>
    <property type="match status" value="1"/>
</dbReference>
<dbReference type="InterPro" id="IPR013325">
    <property type="entry name" value="RNA_pol_sigma_r2"/>
</dbReference>
<dbReference type="SUPFAM" id="SSF88659">
    <property type="entry name" value="Sigma3 and sigma4 domains of RNA polymerase sigma factors"/>
    <property type="match status" value="1"/>
</dbReference>
<accession>A0A4Q1C8W4</accession>
<sequence>MSEPPPSDRTFAGLYQRTLTPLRQHLARILGNSAEAQDVAHDAYLRVYPLVEKQQAEKPEALLYTTARRLAFNRLKRRRIVPFLPEPPADDVLPSAAPGVAQQVMARQELQQLEQAIAALPEGCRKVLLLRKVELLSHQEIADRLGIAISTVEKQHARALRLLKAALQNTGGASRPAVPSVDLRSPFSLRPSPSSPATPASRSEAFPS</sequence>